<reference evidence="3 4" key="1">
    <citation type="submission" date="2017-06" db="EMBL/GenBank/DDBJ databases">
        <title>A platform for efficient transgenesis in Macrostomum lignano, a flatworm model organism for stem cell research.</title>
        <authorList>
            <person name="Berezikov E."/>
        </authorList>
    </citation>
    <scope>NUCLEOTIDE SEQUENCE [LARGE SCALE GENOMIC DNA]</scope>
    <source>
        <strain evidence="3">DV1</strain>
        <tissue evidence="3">Whole organism</tissue>
    </source>
</reference>
<dbReference type="Proteomes" id="UP000215902">
    <property type="component" value="Unassembled WGS sequence"/>
</dbReference>
<name>A0A267FJ39_9PLAT</name>
<gene>
    <name evidence="3" type="ORF">BOX15_Mlig014622g1</name>
</gene>
<dbReference type="EMBL" id="NIVC01001043">
    <property type="protein sequence ID" value="PAA73049.1"/>
    <property type="molecule type" value="Genomic_DNA"/>
</dbReference>
<dbReference type="SUPFAM" id="SSF48371">
    <property type="entry name" value="ARM repeat"/>
    <property type="match status" value="1"/>
</dbReference>
<dbReference type="OrthoDB" id="414039at2759"/>
<evidence type="ECO:0000256" key="2">
    <source>
        <dbReference type="SAM" id="MobiDB-lite"/>
    </source>
</evidence>
<dbReference type="PROSITE" id="PS50077">
    <property type="entry name" value="HEAT_REPEAT"/>
    <property type="match status" value="1"/>
</dbReference>
<dbReference type="InterPro" id="IPR016024">
    <property type="entry name" value="ARM-type_fold"/>
</dbReference>
<sequence length="693" mass="75264">EVDHPQSASLTASLDGLCAGTKLERDRSETAVQSALATDLSSALATVAAWLDTKWQAADSGQLEPEAWEQRFGCLRASCLLLQQLRPPVSPELLRRHLDRALPLLSDPEFRVRVVAGECVGEVCRRDQPAEAAGGGDSGGFFVELLRPLILAGIRDNLERMTAGDARDASPSDSSRPDSPSPMMSAERHDKEAIFHDTAGWKNLETWMRCLLCVVDGYGSGFARLLDDELLELVFSTLRHTNRFVRETGFQVLAAVSRGDAAPTACRGRIAEQLATGLSDNWSQVRMAASLAARNFLLKYVDERSKPPPEIQRLLVPPLCLNRYYMAEGVRLFNQETWRLLATVVEGPRLVSDNIDQVVKFYVEQSRANNHAVREAACACIAELGYKVDPAVVQPHVPQLYSALLVCFDDDSWPVRDAACIACGRFATAHPAETAGMLDRLLPLFTANLRDSVPSVRQGAAASLRCLVASLLPSNPGLGDALLSELSAGLSQPASQPESSSAASGLASEPALFGVAAAKRIRDNDEALHTDRTMYSCGSLAPKMSPGGGCSNHNFRRPAEPWEIADGCVHLLAELCDLPELRPRLADLLPLLAKATTYRQFAHHFALLESVLRRLPQVASGIGKPVFKRHLEAFLEPLAYALEHRQDSQLAAAAAEDCLAGLARLLGPGILRGRIEQTRDPRLLDALSPLLPP</sequence>
<accession>A0A267FJ39</accession>
<feature type="region of interest" description="Disordered" evidence="2">
    <location>
        <begin position="162"/>
        <end position="187"/>
    </location>
</feature>
<dbReference type="InterPro" id="IPR021133">
    <property type="entry name" value="HEAT_type_2"/>
</dbReference>
<dbReference type="Gene3D" id="1.25.10.10">
    <property type="entry name" value="Leucine-rich Repeat Variant"/>
    <property type="match status" value="2"/>
</dbReference>
<dbReference type="STRING" id="282301.A0A267FJ39"/>
<feature type="compositionally biased region" description="Low complexity" evidence="2">
    <location>
        <begin position="171"/>
        <end position="185"/>
    </location>
</feature>
<organism evidence="3 4">
    <name type="scientific">Macrostomum lignano</name>
    <dbReference type="NCBI Taxonomy" id="282301"/>
    <lineage>
        <taxon>Eukaryota</taxon>
        <taxon>Metazoa</taxon>
        <taxon>Spiralia</taxon>
        <taxon>Lophotrochozoa</taxon>
        <taxon>Platyhelminthes</taxon>
        <taxon>Rhabditophora</taxon>
        <taxon>Macrostomorpha</taxon>
        <taxon>Macrostomida</taxon>
        <taxon>Macrostomidae</taxon>
        <taxon>Macrostomum</taxon>
    </lineage>
</organism>
<evidence type="ECO:0000313" key="4">
    <source>
        <dbReference type="Proteomes" id="UP000215902"/>
    </source>
</evidence>
<feature type="repeat" description="HEAT" evidence="1">
    <location>
        <begin position="441"/>
        <end position="475"/>
    </location>
</feature>
<dbReference type="InterPro" id="IPR011989">
    <property type="entry name" value="ARM-like"/>
</dbReference>
<protein>
    <recommendedName>
        <fullName evidence="5">TOG domain-containing protein</fullName>
    </recommendedName>
</protein>
<proteinExistence type="predicted"/>
<evidence type="ECO:0000256" key="1">
    <source>
        <dbReference type="PROSITE-ProRule" id="PRU00103"/>
    </source>
</evidence>
<dbReference type="AlphaFoldDB" id="A0A267FJ39"/>
<dbReference type="Pfam" id="PF13513">
    <property type="entry name" value="HEAT_EZ"/>
    <property type="match status" value="1"/>
</dbReference>
<feature type="non-terminal residue" evidence="3">
    <location>
        <position position="1"/>
    </location>
</feature>
<evidence type="ECO:0000313" key="3">
    <source>
        <dbReference type="EMBL" id="PAA73049.1"/>
    </source>
</evidence>
<evidence type="ECO:0008006" key="5">
    <source>
        <dbReference type="Google" id="ProtNLM"/>
    </source>
</evidence>
<comment type="caution">
    <text evidence="3">The sequence shown here is derived from an EMBL/GenBank/DDBJ whole genome shotgun (WGS) entry which is preliminary data.</text>
</comment>
<keyword evidence="4" id="KW-1185">Reference proteome</keyword>